<gene>
    <name evidence="2" type="ORF">IDJ77_11125</name>
</gene>
<accession>A0ABR7WPW4</accession>
<evidence type="ECO:0000259" key="1">
    <source>
        <dbReference type="Pfam" id="PF13229"/>
    </source>
</evidence>
<organism evidence="2 3">
    <name type="scientific">Mucilaginibacter pankratovii</name>
    <dbReference type="NCBI Taxonomy" id="2772110"/>
    <lineage>
        <taxon>Bacteria</taxon>
        <taxon>Pseudomonadati</taxon>
        <taxon>Bacteroidota</taxon>
        <taxon>Sphingobacteriia</taxon>
        <taxon>Sphingobacteriales</taxon>
        <taxon>Sphingobacteriaceae</taxon>
        <taxon>Mucilaginibacter</taxon>
    </lineage>
</organism>
<dbReference type="SUPFAM" id="SSF51126">
    <property type="entry name" value="Pectin lyase-like"/>
    <property type="match status" value="1"/>
</dbReference>
<sequence>MSKLNVKQCGAKGDGKTDDTEAIIYAIRNADSVIIPTGIYIVSRRLHFSGLSNKNIIATGAVIKNTDITTGTLQFENGKNIKVTGGMWTRTKIPVKEGKGEEHTFTFIKISNLTVQDVTINGSPQMGIALIDVIEGYISHNKIINCYRDGIYAHYSVKLTYINNYLENIKDDALSIHDYGLAAQKQAIIKAGYLQAGQSKVLNNVAVNVYQGFASIGCDNITVANNNFSNTVNAGIAIANAETLFKGGTARASNIVIKNNVLKYNGGSQTIMNVSYNNYGQLTTGRSALFVGVRDSENLINNPKSRIKNITITGNAISGSFVNGAYIAQVDNMVFQNNTFTNCNTDNSVYCGKIVEINSSTKCAIAGNTVTDNRAIKHHLIGYELRNVSGTTKGWAVNGYLSRANSLVGLQTAFK</sequence>
<dbReference type="RefSeq" id="WP_191189026.1">
    <property type="nucleotide sequence ID" value="NZ_JACWMY010000005.1"/>
</dbReference>
<dbReference type="EMBL" id="JACWMY010000005">
    <property type="protein sequence ID" value="MBD1364361.1"/>
    <property type="molecule type" value="Genomic_DNA"/>
</dbReference>
<dbReference type="Gene3D" id="2.160.20.10">
    <property type="entry name" value="Single-stranded right-handed beta-helix, Pectin lyase-like"/>
    <property type="match status" value="1"/>
</dbReference>
<dbReference type="InterPro" id="IPR006626">
    <property type="entry name" value="PbH1"/>
</dbReference>
<dbReference type="SMART" id="SM00710">
    <property type="entry name" value="PbH1"/>
    <property type="match status" value="8"/>
</dbReference>
<dbReference type="InterPro" id="IPR039448">
    <property type="entry name" value="Beta_helix"/>
</dbReference>
<evidence type="ECO:0000313" key="2">
    <source>
        <dbReference type="EMBL" id="MBD1364361.1"/>
    </source>
</evidence>
<evidence type="ECO:0000313" key="3">
    <source>
        <dbReference type="Proteomes" id="UP000606600"/>
    </source>
</evidence>
<dbReference type="Pfam" id="PF13229">
    <property type="entry name" value="Beta_helix"/>
    <property type="match status" value="1"/>
</dbReference>
<dbReference type="Proteomes" id="UP000606600">
    <property type="component" value="Unassembled WGS sequence"/>
</dbReference>
<name>A0ABR7WPW4_9SPHI</name>
<feature type="domain" description="Right handed beta helix" evidence="1">
    <location>
        <begin position="111"/>
        <end position="243"/>
    </location>
</feature>
<comment type="caution">
    <text evidence="2">The sequence shown here is derived from an EMBL/GenBank/DDBJ whole genome shotgun (WGS) entry which is preliminary data.</text>
</comment>
<dbReference type="InterPro" id="IPR012334">
    <property type="entry name" value="Pectin_lyas_fold"/>
</dbReference>
<protein>
    <recommendedName>
        <fullName evidence="1">Right handed beta helix domain-containing protein</fullName>
    </recommendedName>
</protein>
<reference evidence="2 3" key="1">
    <citation type="submission" date="2020-09" db="EMBL/GenBank/DDBJ databases">
        <title>Novel species of Mucilaginibacter isolated from a glacier on the Tibetan Plateau.</title>
        <authorList>
            <person name="Liu Q."/>
            <person name="Xin Y.-H."/>
        </authorList>
    </citation>
    <scope>NUCLEOTIDE SEQUENCE [LARGE SCALE GENOMIC DNA]</scope>
    <source>
        <strain evidence="2 3">ZT4R22</strain>
    </source>
</reference>
<keyword evidence="3" id="KW-1185">Reference proteome</keyword>
<proteinExistence type="predicted"/>
<dbReference type="InterPro" id="IPR011050">
    <property type="entry name" value="Pectin_lyase_fold/virulence"/>
</dbReference>